<evidence type="ECO:0000256" key="1">
    <source>
        <dbReference type="ARBA" id="ARBA00022801"/>
    </source>
</evidence>
<evidence type="ECO:0000259" key="2">
    <source>
        <dbReference type="Pfam" id="PF00326"/>
    </source>
</evidence>
<keyword evidence="4" id="KW-1185">Reference proteome</keyword>
<reference evidence="3 4" key="1">
    <citation type="submission" date="2015-04" db="EMBL/GenBank/DDBJ databases">
        <title>Complete genome of flavobacterium.</title>
        <authorList>
            <person name="Kwon Y.M."/>
            <person name="Kim S.-J."/>
        </authorList>
    </citation>
    <scope>NUCLEOTIDE SEQUENCE [LARGE SCALE GENOMIC DNA]</scope>
    <source>
        <strain evidence="3 4">DK169</strain>
    </source>
</reference>
<gene>
    <name evidence="3" type="ORF">AAY42_16755</name>
</gene>
<dbReference type="Gene3D" id="3.40.50.1820">
    <property type="entry name" value="alpha/beta hydrolase"/>
    <property type="match status" value="1"/>
</dbReference>
<evidence type="ECO:0000313" key="3">
    <source>
        <dbReference type="EMBL" id="KQC31351.1"/>
    </source>
</evidence>
<dbReference type="PANTHER" id="PTHR42776:SF27">
    <property type="entry name" value="DIPEPTIDYL PEPTIDASE FAMILY MEMBER 6"/>
    <property type="match status" value="1"/>
</dbReference>
<dbReference type="AlphaFoldDB" id="A0A0Q0XQC9"/>
<dbReference type="Pfam" id="PF00326">
    <property type="entry name" value="Peptidase_S9"/>
    <property type="match status" value="1"/>
</dbReference>
<protein>
    <recommendedName>
        <fullName evidence="2">Peptidase S9 prolyl oligopeptidase catalytic domain-containing protein</fullName>
    </recommendedName>
</protein>
<name>A0A0Q0XQC9_9FLAO</name>
<dbReference type="SUPFAM" id="SSF82171">
    <property type="entry name" value="DPP6 N-terminal domain-like"/>
    <property type="match status" value="1"/>
</dbReference>
<proteinExistence type="predicted"/>
<dbReference type="Proteomes" id="UP000050827">
    <property type="component" value="Unassembled WGS sequence"/>
</dbReference>
<dbReference type="STRING" id="346185.AAY42_16755"/>
<sequence length="643" mass="74728">MNLCFAQTTANKPLSADLLFTKATQSDFSISPDGKYFMQLLKSDVSNEVIIVDIDNYEILYRIPLRAKPVYDLLWLTNKRISYSSNGKIYAIDIEGTNNVILVNHIFDKTHYINRYNNRKKYRLSKIFTELKVNEDEILVQSLDYKGYSKIKRVNIYTGEEFSVIDGVYDKINSWIVDKEGRPAVGIKMNELGWKYFVKDSETQKLAPLQINISDKLYNLQYEAGTFLNQNLTFEGSSFDKDVIYLTSNINDDKRKLISYNYKEKRVLDTIAVDKNCDVGNPEGTEIRILYDYKNKELGGVRYEGVTPVFIPFSNDFKTAYAKVRRKFRTYFNDILDVDSDNNRFVIHQWSDNYAGNIGIYNVVEDNYKIMINFNAELDEYVLSKTKSIGIKNRNGKHLPSYLNLPPNYNKDDENNSSPLIVIPHGGPWSRDYWELDPYAQYFAYQGYAVLRVNFQGSVGFGKEHVLAGVEAINTVMIDDIIDAKNYIQEHYNIDTKRRYVFGHSYGGYAAYLSLIRYPEAFAGGVAIAAPTDLKSWLKTQKEEDNKFTYEYWRTVLGNRGKSYYEEISPINYVDKITKPIMVFHGRNDRIVPFEQAEIMRKEFEKRGRKDKFTTMEFLGHSMRNSSSIGYILEQSDKFFKKL</sequence>
<dbReference type="GO" id="GO:0004252">
    <property type="term" value="F:serine-type endopeptidase activity"/>
    <property type="evidence" value="ECO:0007669"/>
    <property type="project" value="TreeGrafter"/>
</dbReference>
<accession>A0A0Q0XQC9</accession>
<organism evidence="3 4">
    <name type="scientific">Flagellimonas eckloniae</name>
    <dbReference type="NCBI Taxonomy" id="346185"/>
    <lineage>
        <taxon>Bacteria</taxon>
        <taxon>Pseudomonadati</taxon>
        <taxon>Bacteroidota</taxon>
        <taxon>Flavobacteriia</taxon>
        <taxon>Flavobacteriales</taxon>
        <taxon>Flavobacteriaceae</taxon>
        <taxon>Flagellimonas</taxon>
    </lineage>
</organism>
<dbReference type="SUPFAM" id="SSF53474">
    <property type="entry name" value="alpha/beta-Hydrolases"/>
    <property type="match status" value="1"/>
</dbReference>
<dbReference type="InterPro" id="IPR029058">
    <property type="entry name" value="AB_hydrolase_fold"/>
</dbReference>
<evidence type="ECO:0000313" key="4">
    <source>
        <dbReference type="Proteomes" id="UP000050827"/>
    </source>
</evidence>
<dbReference type="InterPro" id="IPR001375">
    <property type="entry name" value="Peptidase_S9_cat"/>
</dbReference>
<dbReference type="EMBL" id="LCTZ01000002">
    <property type="protein sequence ID" value="KQC31351.1"/>
    <property type="molecule type" value="Genomic_DNA"/>
</dbReference>
<dbReference type="GO" id="GO:0006508">
    <property type="term" value="P:proteolysis"/>
    <property type="evidence" value="ECO:0007669"/>
    <property type="project" value="InterPro"/>
</dbReference>
<feature type="domain" description="Peptidase S9 prolyl oligopeptidase catalytic" evidence="2">
    <location>
        <begin position="435"/>
        <end position="642"/>
    </location>
</feature>
<comment type="caution">
    <text evidence="3">The sequence shown here is derived from an EMBL/GenBank/DDBJ whole genome shotgun (WGS) entry which is preliminary data.</text>
</comment>
<dbReference type="PANTHER" id="PTHR42776">
    <property type="entry name" value="SERINE PEPTIDASE S9 FAMILY MEMBER"/>
    <property type="match status" value="1"/>
</dbReference>
<keyword evidence="1" id="KW-0378">Hydrolase</keyword>